<dbReference type="RefSeq" id="WP_369167277.1">
    <property type="nucleotide sequence ID" value="NZ_CP163439.1"/>
</dbReference>
<dbReference type="Pfam" id="PF19965">
    <property type="entry name" value="VMAP-M2"/>
    <property type="match status" value="1"/>
</dbReference>
<evidence type="ECO:0000259" key="1">
    <source>
        <dbReference type="Pfam" id="PF19965"/>
    </source>
</evidence>
<name>A0AB39PV05_9ACTN</name>
<dbReference type="AlphaFoldDB" id="A0AB39PV05"/>
<feature type="domain" description="vWA-MoxR associated protein middle region 2" evidence="1">
    <location>
        <begin position="198"/>
        <end position="401"/>
    </location>
</feature>
<dbReference type="EMBL" id="CP163439">
    <property type="protein sequence ID" value="XDQ32779.1"/>
    <property type="molecule type" value="Genomic_DNA"/>
</dbReference>
<reference evidence="2" key="1">
    <citation type="submission" date="2024-07" db="EMBL/GenBank/DDBJ databases">
        <authorList>
            <person name="Yu S.T."/>
        </authorList>
    </citation>
    <scope>NUCLEOTIDE SEQUENCE</scope>
    <source>
        <strain evidence="2">R28</strain>
    </source>
</reference>
<dbReference type="InterPro" id="IPR045446">
    <property type="entry name" value="VMAP-M2"/>
</dbReference>
<gene>
    <name evidence="2" type="ORF">AB5J49_05165</name>
</gene>
<protein>
    <recommendedName>
        <fullName evidence="1">vWA-MoxR associated protein middle region 2 domain-containing protein</fullName>
    </recommendedName>
</protein>
<accession>A0AB39PV05</accession>
<evidence type="ECO:0000313" key="2">
    <source>
        <dbReference type="EMBL" id="XDQ32779.1"/>
    </source>
</evidence>
<proteinExistence type="predicted"/>
<organism evidence="2">
    <name type="scientific">Streptomyces sp. R28</name>
    <dbReference type="NCBI Taxonomy" id="3238628"/>
    <lineage>
        <taxon>Bacteria</taxon>
        <taxon>Bacillati</taxon>
        <taxon>Actinomycetota</taxon>
        <taxon>Actinomycetes</taxon>
        <taxon>Kitasatosporales</taxon>
        <taxon>Streptomycetaceae</taxon>
        <taxon>Streptomyces</taxon>
    </lineage>
</organism>
<sequence>MTAADRRHVLVIATQCEAMPDLEDLDTAARSLVAVLTDPGIGACSPGLPDGQSLLLGRLGADEIWAAARTAVSHAAHKGATLVMAFLGHGMVTGEHPTLYLLGWKSVDGRASSAVNVKDLLGQAVDHLGVRGVVGIVDTCNAAAAPPSVEALTTGARGGRTSLHLLMASPVQQNAYDLDLSKALTRLLTTGVATGETHLGLNTLTRHLRAADATRRVVTLSYDGDSKSDGLWLGQNRQAAHGSTAAVGPRGIGDLTAGLLALFPDRPLPVEWTTSMLRDLQREVAALPVTHRRIRVERALDSLIVAERTVALLRSFMPKQLSTPALRRALKVIGTHWRGPLAEERDAVEFVALNHPRSEGSCRPAMARFVVALAHDAAYDLDAVEIRAWASEVGALLPYNDVVLATRETSRQRRLRLVVRLDSPAGDWPETLSAWLLLDGDVHLRAVFTECPPSQTGAEAKLVEAVEWAEAEAVDLGLDLRHIDIALPSTIMLRWAPEEVLNGTRLGEQYEVRPRWSIRLDPPAGMRWINKHARARLSAVAARDTDCATTWLLEDRTRQRDRLMDDLRNGRLTTPIGLMKHPREDPELMDLLLAFTPILMWPAGPDGRAEHCAQVEARWDGLPAAFLAAYRARWKGDRSDPLADLRSIWDDDEWLRFCIGRGVRSHNSPGSAK</sequence>